<dbReference type="EMBL" id="BMAW01100526">
    <property type="protein sequence ID" value="GFS95366.1"/>
    <property type="molecule type" value="Genomic_DNA"/>
</dbReference>
<protein>
    <submittedName>
        <fullName evidence="2">Uncharacterized protein</fullName>
    </submittedName>
</protein>
<comment type="caution">
    <text evidence="2">The sequence shown here is derived from an EMBL/GenBank/DDBJ whole genome shotgun (WGS) entry which is preliminary data.</text>
</comment>
<accession>A0A8X6N5R4</accession>
<dbReference type="AlphaFoldDB" id="A0A8X6N5R4"/>
<evidence type="ECO:0000256" key="1">
    <source>
        <dbReference type="SAM" id="MobiDB-lite"/>
    </source>
</evidence>
<reference evidence="2" key="1">
    <citation type="submission" date="2020-08" db="EMBL/GenBank/DDBJ databases">
        <title>Multicomponent nature underlies the extraordinary mechanical properties of spider dragline silk.</title>
        <authorList>
            <person name="Kono N."/>
            <person name="Nakamura H."/>
            <person name="Mori M."/>
            <person name="Yoshida Y."/>
            <person name="Ohtoshi R."/>
            <person name="Malay A.D."/>
            <person name="Moran D.A.P."/>
            <person name="Tomita M."/>
            <person name="Numata K."/>
            <person name="Arakawa K."/>
        </authorList>
    </citation>
    <scope>NUCLEOTIDE SEQUENCE</scope>
</reference>
<dbReference type="Proteomes" id="UP000887013">
    <property type="component" value="Unassembled WGS sequence"/>
</dbReference>
<evidence type="ECO:0000313" key="3">
    <source>
        <dbReference type="Proteomes" id="UP000887013"/>
    </source>
</evidence>
<feature type="region of interest" description="Disordered" evidence="1">
    <location>
        <begin position="1"/>
        <end position="21"/>
    </location>
</feature>
<gene>
    <name evidence="2" type="ORF">NPIL_598721</name>
</gene>
<evidence type="ECO:0000313" key="2">
    <source>
        <dbReference type="EMBL" id="GFS95366.1"/>
    </source>
</evidence>
<proteinExistence type="predicted"/>
<sequence>MELAQSMELGDENYSRLNPSVTIDDSQENCEIQQNLENVIRKFSKLTGDLSILIKNLETDTAFSPVYTEHRSSLYRILRTIHPVQ</sequence>
<keyword evidence="3" id="KW-1185">Reference proteome</keyword>
<organism evidence="2 3">
    <name type="scientific">Nephila pilipes</name>
    <name type="common">Giant wood spider</name>
    <name type="synonym">Nephila maculata</name>
    <dbReference type="NCBI Taxonomy" id="299642"/>
    <lineage>
        <taxon>Eukaryota</taxon>
        <taxon>Metazoa</taxon>
        <taxon>Ecdysozoa</taxon>
        <taxon>Arthropoda</taxon>
        <taxon>Chelicerata</taxon>
        <taxon>Arachnida</taxon>
        <taxon>Araneae</taxon>
        <taxon>Araneomorphae</taxon>
        <taxon>Entelegynae</taxon>
        <taxon>Araneoidea</taxon>
        <taxon>Nephilidae</taxon>
        <taxon>Nephila</taxon>
    </lineage>
</organism>
<name>A0A8X6N5R4_NEPPI</name>